<dbReference type="GO" id="GO:0005634">
    <property type="term" value="C:nucleus"/>
    <property type="evidence" value="ECO:0007669"/>
    <property type="project" value="TreeGrafter"/>
</dbReference>
<protein>
    <submittedName>
        <fullName evidence="4">Hsp20/alpha crystallin family protein</fullName>
    </submittedName>
</protein>
<dbReference type="CDD" id="cd06526">
    <property type="entry name" value="metazoan_ACD"/>
    <property type="match status" value="1"/>
</dbReference>
<dbReference type="EMBL" id="KN716192">
    <property type="protein sequence ID" value="KJH51016.1"/>
    <property type="molecule type" value="Genomic_DNA"/>
</dbReference>
<dbReference type="AlphaFoldDB" id="A0A0D8Y8W0"/>
<reference evidence="5" key="2">
    <citation type="journal article" date="2016" name="Sci. Rep.">
        <title>Dictyocaulus viviparus genome, variome and transcriptome elucidate lungworm biology and support future intervention.</title>
        <authorList>
            <person name="McNulty S.N."/>
            <person name="Strube C."/>
            <person name="Rosa B.A."/>
            <person name="Martin J.C."/>
            <person name="Tyagi R."/>
            <person name="Choi Y.J."/>
            <person name="Wang Q."/>
            <person name="Hallsworth Pepin K."/>
            <person name="Zhang X."/>
            <person name="Ozersky P."/>
            <person name="Wilson R.K."/>
            <person name="Sternberg P.W."/>
            <person name="Gasser R.B."/>
            <person name="Mitreva M."/>
        </authorList>
    </citation>
    <scope>NUCLEOTIDE SEQUENCE [LARGE SCALE GENOMIC DNA]</scope>
    <source>
        <strain evidence="5">HannoverDv2000</strain>
    </source>
</reference>
<keyword evidence="5" id="KW-1185">Reference proteome</keyword>
<dbReference type="InterPro" id="IPR001436">
    <property type="entry name" value="Alpha-crystallin/sHSP_animal"/>
</dbReference>
<dbReference type="InterPro" id="IPR008978">
    <property type="entry name" value="HSP20-like_chaperone"/>
</dbReference>
<dbReference type="PRINTS" id="PR00299">
    <property type="entry name" value="ACRYSTALLIN"/>
</dbReference>
<dbReference type="GO" id="GO:0009408">
    <property type="term" value="P:response to heat"/>
    <property type="evidence" value="ECO:0007669"/>
    <property type="project" value="TreeGrafter"/>
</dbReference>
<dbReference type="SUPFAM" id="SSF49764">
    <property type="entry name" value="HSP20-like chaperones"/>
    <property type="match status" value="1"/>
</dbReference>
<evidence type="ECO:0000313" key="4">
    <source>
        <dbReference type="EMBL" id="KJH51016.1"/>
    </source>
</evidence>
<dbReference type="GO" id="GO:0042026">
    <property type="term" value="P:protein refolding"/>
    <property type="evidence" value="ECO:0007669"/>
    <property type="project" value="TreeGrafter"/>
</dbReference>
<dbReference type="Pfam" id="PF00011">
    <property type="entry name" value="HSP20"/>
    <property type="match status" value="1"/>
</dbReference>
<dbReference type="InterPro" id="IPR002068">
    <property type="entry name" value="A-crystallin/Hsp20_dom"/>
</dbReference>
<dbReference type="Gene3D" id="2.60.40.790">
    <property type="match status" value="1"/>
</dbReference>
<dbReference type="STRING" id="29172.A0A0D8Y8W0"/>
<dbReference type="OrthoDB" id="1431247at2759"/>
<dbReference type="Proteomes" id="UP000053766">
    <property type="component" value="Unassembled WGS sequence"/>
</dbReference>
<dbReference type="GO" id="GO:0036498">
    <property type="term" value="P:IRE1-mediated unfolded protein response"/>
    <property type="evidence" value="ECO:0007669"/>
    <property type="project" value="TreeGrafter"/>
</dbReference>
<feature type="domain" description="SHSP" evidence="3">
    <location>
        <begin position="34"/>
        <end position="140"/>
    </location>
</feature>
<gene>
    <name evidence="4" type="ORF">DICVIV_02777</name>
</gene>
<dbReference type="PANTHER" id="PTHR45640:SF32">
    <property type="entry name" value="STRESS-INDUCED PROTEIN 1"/>
    <property type="match status" value="1"/>
</dbReference>
<reference evidence="4 5" key="1">
    <citation type="submission" date="2013-11" db="EMBL/GenBank/DDBJ databases">
        <title>Draft genome of the bovine lungworm Dictyocaulus viviparus.</title>
        <authorList>
            <person name="Mitreva M."/>
        </authorList>
    </citation>
    <scope>NUCLEOTIDE SEQUENCE [LARGE SCALE GENOMIC DNA]</scope>
    <source>
        <strain evidence="4 5">HannoverDv2000</strain>
    </source>
</reference>
<dbReference type="GO" id="GO:0005737">
    <property type="term" value="C:cytoplasm"/>
    <property type="evidence" value="ECO:0007669"/>
    <property type="project" value="TreeGrafter"/>
</dbReference>
<proteinExistence type="inferred from homology"/>
<dbReference type="GO" id="GO:0051082">
    <property type="term" value="F:unfolded protein binding"/>
    <property type="evidence" value="ECO:0007669"/>
    <property type="project" value="TreeGrafter"/>
</dbReference>
<dbReference type="PANTHER" id="PTHR45640">
    <property type="entry name" value="HEAT SHOCK PROTEIN HSP-12.2-RELATED"/>
    <property type="match status" value="1"/>
</dbReference>
<accession>A0A0D8Y8W0</accession>
<evidence type="ECO:0000259" key="3">
    <source>
        <dbReference type="PROSITE" id="PS01031"/>
    </source>
</evidence>
<name>A0A0D8Y8W0_DICVI</name>
<dbReference type="PROSITE" id="PS01031">
    <property type="entry name" value="SHSP"/>
    <property type="match status" value="1"/>
</dbReference>
<evidence type="ECO:0000256" key="2">
    <source>
        <dbReference type="RuleBase" id="RU003616"/>
    </source>
</evidence>
<organism evidence="4 5">
    <name type="scientific">Dictyocaulus viviparus</name>
    <name type="common">Bovine lungworm</name>
    <dbReference type="NCBI Taxonomy" id="29172"/>
    <lineage>
        <taxon>Eukaryota</taxon>
        <taxon>Metazoa</taxon>
        <taxon>Ecdysozoa</taxon>
        <taxon>Nematoda</taxon>
        <taxon>Chromadorea</taxon>
        <taxon>Rhabditida</taxon>
        <taxon>Rhabditina</taxon>
        <taxon>Rhabditomorpha</taxon>
        <taxon>Strongyloidea</taxon>
        <taxon>Metastrongylidae</taxon>
        <taxon>Dictyocaulus</taxon>
    </lineage>
</organism>
<comment type="similarity">
    <text evidence="1 2">Belongs to the small heat shock protein (HSP20) family.</text>
</comment>
<sequence>MQTIRNVTCTKGTVENCVRNLGSCILSYWGMIEQDNTRANDEHEVINDSTKFVISLDVSQFKPEELRVHLNGRDVLIEGNQEKSSDIGYVQKSFIKRCTLPDDADLDAIETNLNDLGRLLIETPKTGLHTFRREIPIKLNATITSKFEKGVIIIEPKN</sequence>
<evidence type="ECO:0000313" key="5">
    <source>
        <dbReference type="Proteomes" id="UP000053766"/>
    </source>
</evidence>
<evidence type="ECO:0000256" key="1">
    <source>
        <dbReference type="PROSITE-ProRule" id="PRU00285"/>
    </source>
</evidence>